<protein>
    <submittedName>
        <fullName evidence="2">Uncharacterized protein</fullName>
    </submittedName>
</protein>
<gene>
    <name evidence="2" type="ORF">K435DRAFT_247414</name>
</gene>
<reference evidence="2 3" key="1">
    <citation type="journal article" date="2019" name="Nat. Ecol. Evol.">
        <title>Megaphylogeny resolves global patterns of mushroom evolution.</title>
        <authorList>
            <person name="Varga T."/>
            <person name="Krizsan K."/>
            <person name="Foldi C."/>
            <person name="Dima B."/>
            <person name="Sanchez-Garcia M."/>
            <person name="Sanchez-Ramirez S."/>
            <person name="Szollosi G.J."/>
            <person name="Szarkandi J.G."/>
            <person name="Papp V."/>
            <person name="Albert L."/>
            <person name="Andreopoulos W."/>
            <person name="Angelini C."/>
            <person name="Antonin V."/>
            <person name="Barry K.W."/>
            <person name="Bougher N.L."/>
            <person name="Buchanan P."/>
            <person name="Buyck B."/>
            <person name="Bense V."/>
            <person name="Catcheside P."/>
            <person name="Chovatia M."/>
            <person name="Cooper J."/>
            <person name="Damon W."/>
            <person name="Desjardin D."/>
            <person name="Finy P."/>
            <person name="Geml J."/>
            <person name="Haridas S."/>
            <person name="Hughes K."/>
            <person name="Justo A."/>
            <person name="Karasinski D."/>
            <person name="Kautmanova I."/>
            <person name="Kiss B."/>
            <person name="Kocsube S."/>
            <person name="Kotiranta H."/>
            <person name="LaButti K.M."/>
            <person name="Lechner B.E."/>
            <person name="Liimatainen K."/>
            <person name="Lipzen A."/>
            <person name="Lukacs Z."/>
            <person name="Mihaltcheva S."/>
            <person name="Morgado L.N."/>
            <person name="Niskanen T."/>
            <person name="Noordeloos M.E."/>
            <person name="Ohm R.A."/>
            <person name="Ortiz-Santana B."/>
            <person name="Ovrebo C."/>
            <person name="Racz N."/>
            <person name="Riley R."/>
            <person name="Savchenko A."/>
            <person name="Shiryaev A."/>
            <person name="Soop K."/>
            <person name="Spirin V."/>
            <person name="Szebenyi C."/>
            <person name="Tomsovsky M."/>
            <person name="Tulloss R.E."/>
            <person name="Uehling J."/>
            <person name="Grigoriev I.V."/>
            <person name="Vagvolgyi C."/>
            <person name="Papp T."/>
            <person name="Martin F.M."/>
            <person name="Miettinen O."/>
            <person name="Hibbett D.S."/>
            <person name="Nagy L.G."/>
        </authorList>
    </citation>
    <scope>NUCLEOTIDE SEQUENCE [LARGE SCALE GENOMIC DNA]</scope>
    <source>
        <strain evidence="2 3">CBS 962.96</strain>
    </source>
</reference>
<name>A0A4S8LNY0_DENBC</name>
<dbReference type="Proteomes" id="UP000297245">
    <property type="component" value="Unassembled WGS sequence"/>
</dbReference>
<evidence type="ECO:0000313" key="3">
    <source>
        <dbReference type="Proteomes" id="UP000297245"/>
    </source>
</evidence>
<sequence length="282" mass="29486">MLKLLMPLLPSVSYPRIPSLVVKNKQDLILATSAFGLASPSVLTPTPSVIKGSESPSKERKEDDGVAVKKSESQLESLDDAGLPPSGLASLFSSSSSPLSQEVVQNSQSLGQPQQVSQAQQSSPPNKRKRAHTSGHSISSTGSFLNITTLLSTSDTTTHSSPSSSPSPSERLSPSHDFVPPRPMSPPSPPTVAFVTACRSSGEKSSALEGLRAVSCFDSPFTTTSVGGSISASHPLLGLGGGIDAMTREKAEILTGPITSTTTELEECARSRSHTHALLHYQ</sequence>
<keyword evidence="3" id="KW-1185">Reference proteome</keyword>
<feature type="compositionally biased region" description="Pro residues" evidence="1">
    <location>
        <begin position="180"/>
        <end position="190"/>
    </location>
</feature>
<proteinExistence type="predicted"/>
<feature type="compositionally biased region" description="Low complexity" evidence="1">
    <location>
        <begin position="83"/>
        <end position="100"/>
    </location>
</feature>
<feature type="compositionally biased region" description="Basic and acidic residues" evidence="1">
    <location>
        <begin position="56"/>
        <end position="73"/>
    </location>
</feature>
<dbReference type="EMBL" id="ML179323">
    <property type="protein sequence ID" value="THU90861.1"/>
    <property type="molecule type" value="Genomic_DNA"/>
</dbReference>
<feature type="compositionally biased region" description="Low complexity" evidence="1">
    <location>
        <begin position="107"/>
        <end position="125"/>
    </location>
</feature>
<feature type="compositionally biased region" description="Low complexity" evidence="1">
    <location>
        <begin position="134"/>
        <end position="172"/>
    </location>
</feature>
<accession>A0A4S8LNY0</accession>
<organism evidence="2 3">
    <name type="scientific">Dendrothele bispora (strain CBS 962.96)</name>
    <dbReference type="NCBI Taxonomy" id="1314807"/>
    <lineage>
        <taxon>Eukaryota</taxon>
        <taxon>Fungi</taxon>
        <taxon>Dikarya</taxon>
        <taxon>Basidiomycota</taxon>
        <taxon>Agaricomycotina</taxon>
        <taxon>Agaricomycetes</taxon>
        <taxon>Agaricomycetidae</taxon>
        <taxon>Agaricales</taxon>
        <taxon>Agaricales incertae sedis</taxon>
        <taxon>Dendrothele</taxon>
    </lineage>
</organism>
<feature type="region of interest" description="Disordered" evidence="1">
    <location>
        <begin position="45"/>
        <end position="191"/>
    </location>
</feature>
<dbReference type="AlphaFoldDB" id="A0A4S8LNY0"/>
<evidence type="ECO:0000256" key="1">
    <source>
        <dbReference type="SAM" id="MobiDB-lite"/>
    </source>
</evidence>
<evidence type="ECO:0000313" key="2">
    <source>
        <dbReference type="EMBL" id="THU90861.1"/>
    </source>
</evidence>